<protein>
    <submittedName>
        <fullName evidence="2">Uncharacterized protein</fullName>
    </submittedName>
</protein>
<evidence type="ECO:0000313" key="2">
    <source>
        <dbReference type="EMBL" id="KAK7058105.1"/>
    </source>
</evidence>
<gene>
    <name evidence="2" type="ORF">R3P38DRAFT_2844346</name>
</gene>
<keyword evidence="1" id="KW-0732">Signal</keyword>
<keyword evidence="3" id="KW-1185">Reference proteome</keyword>
<reference evidence="2 3" key="1">
    <citation type="journal article" date="2024" name="J Genomics">
        <title>Draft genome sequencing and assembly of Favolaschia claudopus CIRM-BRFM 2984 isolated from oak limbs.</title>
        <authorList>
            <person name="Navarro D."/>
            <person name="Drula E."/>
            <person name="Chaduli D."/>
            <person name="Cazenave R."/>
            <person name="Ahrendt S."/>
            <person name="Wang J."/>
            <person name="Lipzen A."/>
            <person name="Daum C."/>
            <person name="Barry K."/>
            <person name="Grigoriev I.V."/>
            <person name="Favel A."/>
            <person name="Rosso M.N."/>
            <person name="Martin F."/>
        </authorList>
    </citation>
    <scope>NUCLEOTIDE SEQUENCE [LARGE SCALE GENOMIC DNA]</scope>
    <source>
        <strain evidence="2 3">CIRM-BRFM 2984</strain>
    </source>
</reference>
<name>A0AAW0E666_9AGAR</name>
<evidence type="ECO:0000313" key="3">
    <source>
        <dbReference type="Proteomes" id="UP001362999"/>
    </source>
</evidence>
<feature type="signal peptide" evidence="1">
    <location>
        <begin position="1"/>
        <end position="27"/>
    </location>
</feature>
<dbReference type="AlphaFoldDB" id="A0AAW0E666"/>
<comment type="caution">
    <text evidence="2">The sequence shown here is derived from an EMBL/GenBank/DDBJ whole genome shotgun (WGS) entry which is preliminary data.</text>
</comment>
<sequence length="152" mass="16197">MPSAAAHSLLALLFWTVVTFSATPTSCLPIASDVLPQHSWRLDVDITQCFAKRAAIAADCESLLADPPIPDWTARFSASSQRVFKPLCHRSCCVFTDSEDIAVEDLVDAGNTLMGCLQPANGLINGVTSTEDGIRICIADAGSGAETCKFYT</sequence>
<dbReference type="Proteomes" id="UP001362999">
    <property type="component" value="Unassembled WGS sequence"/>
</dbReference>
<accession>A0AAW0E666</accession>
<organism evidence="2 3">
    <name type="scientific">Favolaschia claudopus</name>
    <dbReference type="NCBI Taxonomy" id="2862362"/>
    <lineage>
        <taxon>Eukaryota</taxon>
        <taxon>Fungi</taxon>
        <taxon>Dikarya</taxon>
        <taxon>Basidiomycota</taxon>
        <taxon>Agaricomycotina</taxon>
        <taxon>Agaricomycetes</taxon>
        <taxon>Agaricomycetidae</taxon>
        <taxon>Agaricales</taxon>
        <taxon>Marasmiineae</taxon>
        <taxon>Mycenaceae</taxon>
        <taxon>Favolaschia</taxon>
    </lineage>
</organism>
<proteinExistence type="predicted"/>
<evidence type="ECO:0000256" key="1">
    <source>
        <dbReference type="SAM" id="SignalP"/>
    </source>
</evidence>
<feature type="chain" id="PRO_5043497237" evidence="1">
    <location>
        <begin position="28"/>
        <end position="152"/>
    </location>
</feature>
<dbReference type="EMBL" id="JAWWNJ010000004">
    <property type="protein sequence ID" value="KAK7058105.1"/>
    <property type="molecule type" value="Genomic_DNA"/>
</dbReference>